<dbReference type="GO" id="GO:0003677">
    <property type="term" value="F:DNA binding"/>
    <property type="evidence" value="ECO:0007669"/>
    <property type="project" value="UniProtKB-KW"/>
</dbReference>
<evidence type="ECO:0000256" key="1">
    <source>
        <dbReference type="ARBA" id="ARBA00023015"/>
    </source>
</evidence>
<dbReference type="PANTHER" id="PTHR43132">
    <property type="entry name" value="ARSENICAL RESISTANCE OPERON REPRESSOR ARSR-RELATED"/>
    <property type="match status" value="1"/>
</dbReference>
<comment type="caution">
    <text evidence="5">The sequence shown here is derived from an EMBL/GenBank/DDBJ whole genome shotgun (WGS) entry which is preliminary data.</text>
</comment>
<evidence type="ECO:0000256" key="3">
    <source>
        <dbReference type="ARBA" id="ARBA00023163"/>
    </source>
</evidence>
<keyword evidence="6" id="KW-1185">Reference proteome</keyword>
<dbReference type="EMBL" id="JALIDZ010000002">
    <property type="protein sequence ID" value="MCT8970997.1"/>
    <property type="molecule type" value="Genomic_DNA"/>
</dbReference>
<dbReference type="Pfam" id="PF01022">
    <property type="entry name" value="HTH_5"/>
    <property type="match status" value="1"/>
</dbReference>
<dbReference type="Gene3D" id="1.10.10.10">
    <property type="entry name" value="Winged helix-like DNA-binding domain superfamily/Winged helix DNA-binding domain"/>
    <property type="match status" value="1"/>
</dbReference>
<organism evidence="5 6">
    <name type="scientific">Microbaculum marinisediminis</name>
    <dbReference type="NCBI Taxonomy" id="2931392"/>
    <lineage>
        <taxon>Bacteria</taxon>
        <taxon>Pseudomonadati</taxon>
        <taxon>Pseudomonadota</taxon>
        <taxon>Alphaproteobacteria</taxon>
        <taxon>Hyphomicrobiales</taxon>
        <taxon>Tepidamorphaceae</taxon>
        <taxon>Microbaculum</taxon>
    </lineage>
</organism>
<name>A0AAW5QSY6_9HYPH</name>
<proteinExistence type="predicted"/>
<keyword evidence="2" id="KW-0238">DNA-binding</keyword>
<evidence type="ECO:0000313" key="5">
    <source>
        <dbReference type="EMBL" id="MCT8970997.1"/>
    </source>
</evidence>
<dbReference type="InterPro" id="IPR036388">
    <property type="entry name" value="WH-like_DNA-bd_sf"/>
</dbReference>
<dbReference type="InterPro" id="IPR036390">
    <property type="entry name" value="WH_DNA-bd_sf"/>
</dbReference>
<dbReference type="AlphaFoldDB" id="A0AAW5QSY6"/>
<dbReference type="InterPro" id="IPR001845">
    <property type="entry name" value="HTH_ArsR_DNA-bd_dom"/>
</dbReference>
<dbReference type="RefSeq" id="WP_261614574.1">
    <property type="nucleotide sequence ID" value="NZ_JALIDZ010000002.1"/>
</dbReference>
<gene>
    <name evidence="5" type="ORF">MUB46_03910</name>
</gene>
<dbReference type="Proteomes" id="UP001320898">
    <property type="component" value="Unassembled WGS sequence"/>
</dbReference>
<keyword evidence="1" id="KW-0805">Transcription regulation</keyword>
<accession>A0AAW5QSY6</accession>
<dbReference type="SMART" id="SM00418">
    <property type="entry name" value="HTH_ARSR"/>
    <property type="match status" value="1"/>
</dbReference>
<sequence>MALPATASDPQSDALDKMFASARQASSLLKSLSHESRLLILCILSGGEKTVTELESMLALRQPTVSQQLSRLRIDGLVETRREGKAIYYSLASEDVKRVISVLYDIYCAVPATEETDD</sequence>
<dbReference type="InterPro" id="IPR051011">
    <property type="entry name" value="Metal_resp_trans_reg"/>
</dbReference>
<dbReference type="PRINTS" id="PR00778">
    <property type="entry name" value="HTHARSR"/>
</dbReference>
<evidence type="ECO:0000259" key="4">
    <source>
        <dbReference type="PROSITE" id="PS50987"/>
    </source>
</evidence>
<keyword evidence="3" id="KW-0804">Transcription</keyword>
<dbReference type="PANTHER" id="PTHR43132:SF2">
    <property type="entry name" value="ARSENICAL RESISTANCE OPERON REPRESSOR ARSR-RELATED"/>
    <property type="match status" value="1"/>
</dbReference>
<dbReference type="CDD" id="cd00090">
    <property type="entry name" value="HTH_ARSR"/>
    <property type="match status" value="1"/>
</dbReference>
<dbReference type="SUPFAM" id="SSF46785">
    <property type="entry name" value="Winged helix' DNA-binding domain"/>
    <property type="match status" value="1"/>
</dbReference>
<evidence type="ECO:0000313" key="6">
    <source>
        <dbReference type="Proteomes" id="UP001320898"/>
    </source>
</evidence>
<dbReference type="InterPro" id="IPR011991">
    <property type="entry name" value="ArsR-like_HTH"/>
</dbReference>
<reference evidence="5 6" key="1">
    <citation type="submission" date="2022-04" db="EMBL/GenBank/DDBJ databases">
        <authorList>
            <person name="Ye Y.-Q."/>
            <person name="Du Z.-J."/>
        </authorList>
    </citation>
    <scope>NUCLEOTIDE SEQUENCE [LARGE SCALE GENOMIC DNA]</scope>
    <source>
        <strain evidence="5 6">A6E488</strain>
    </source>
</reference>
<dbReference type="PROSITE" id="PS50987">
    <property type="entry name" value="HTH_ARSR_2"/>
    <property type="match status" value="1"/>
</dbReference>
<dbReference type="NCBIfam" id="NF033788">
    <property type="entry name" value="HTH_metalloreg"/>
    <property type="match status" value="1"/>
</dbReference>
<feature type="domain" description="HTH arsR-type" evidence="4">
    <location>
        <begin position="15"/>
        <end position="111"/>
    </location>
</feature>
<dbReference type="GO" id="GO:0003700">
    <property type="term" value="F:DNA-binding transcription factor activity"/>
    <property type="evidence" value="ECO:0007669"/>
    <property type="project" value="InterPro"/>
</dbReference>
<evidence type="ECO:0000256" key="2">
    <source>
        <dbReference type="ARBA" id="ARBA00023125"/>
    </source>
</evidence>
<protein>
    <submittedName>
        <fullName evidence="5">Metalloregulator ArsR/SmtB family transcription factor</fullName>
    </submittedName>
</protein>